<dbReference type="PANTHER" id="PTHR42760">
    <property type="entry name" value="SHORT-CHAIN DEHYDROGENASES/REDUCTASES FAMILY MEMBER"/>
    <property type="match status" value="1"/>
</dbReference>
<dbReference type="SMART" id="SM00822">
    <property type="entry name" value="PKS_KR"/>
    <property type="match status" value="1"/>
</dbReference>
<dbReference type="KEGG" id="pkc:PKB_4898"/>
<evidence type="ECO:0000313" key="5">
    <source>
        <dbReference type="Proteomes" id="UP000025241"/>
    </source>
</evidence>
<proteinExistence type="inferred from homology"/>
<evidence type="ECO:0000256" key="2">
    <source>
        <dbReference type="RuleBase" id="RU000363"/>
    </source>
</evidence>
<dbReference type="PANTHER" id="PTHR42760:SF135">
    <property type="entry name" value="BLL7886 PROTEIN"/>
    <property type="match status" value="1"/>
</dbReference>
<evidence type="ECO:0000259" key="3">
    <source>
        <dbReference type="SMART" id="SM00822"/>
    </source>
</evidence>
<reference evidence="4 5" key="1">
    <citation type="submission" date="2013-03" db="EMBL/GenBank/DDBJ databases">
        <authorList>
            <person name="Linke B."/>
        </authorList>
    </citation>
    <scope>NUCLEOTIDE SEQUENCE [LARGE SCALE GENOMIC DNA]</scope>
    <source>
        <strain evidence="4 5">B13</strain>
    </source>
</reference>
<dbReference type="Gene3D" id="3.40.50.720">
    <property type="entry name" value="NAD(P)-binding Rossmann-like Domain"/>
    <property type="match status" value="1"/>
</dbReference>
<dbReference type="OrthoDB" id="118015at2"/>
<accession>A0A024HP76</accession>
<dbReference type="RefSeq" id="WP_043255183.1">
    <property type="nucleotide sequence ID" value="NZ_HG322950.1"/>
</dbReference>
<reference evidence="4 5" key="2">
    <citation type="submission" date="2014-05" db="EMBL/GenBank/DDBJ databases">
        <title>Genome sequence of the 3-chlorobenzoate degrading bacterium Pseudomonas knackmussii B13 shows multiple evidence for horizontal gene transfer.</title>
        <authorList>
            <person name="Miyazaki R."/>
            <person name="Bertelli C."/>
            <person name="Falquet L."/>
            <person name="Robinson-Rechavi M."/>
            <person name="Gharib W."/>
            <person name="Roy S."/>
            <person name="Van der Meer J.R."/>
        </authorList>
    </citation>
    <scope>NUCLEOTIDE SEQUENCE [LARGE SCALE GENOMIC DNA]</scope>
    <source>
        <strain evidence="4 5">B13</strain>
    </source>
</reference>
<gene>
    <name evidence="4" type="ORF">PKB_4898</name>
</gene>
<evidence type="ECO:0000256" key="1">
    <source>
        <dbReference type="ARBA" id="ARBA00006484"/>
    </source>
</evidence>
<dbReference type="SUPFAM" id="SSF51735">
    <property type="entry name" value="NAD(P)-binding Rossmann-fold domains"/>
    <property type="match status" value="1"/>
</dbReference>
<dbReference type="AlphaFoldDB" id="A0A024HP76"/>
<dbReference type="eggNOG" id="COG1028">
    <property type="taxonomic scope" value="Bacteria"/>
</dbReference>
<dbReference type="Proteomes" id="UP000025241">
    <property type="component" value="Chromosome I"/>
</dbReference>
<sequence>MDKPLQGRVIAITGAFGNLGLALAVEAARRGARLALLGRASVEGVNLPVELHEALLLGGVDLTSEDSVAQALAHIEDHFGQLDGLVNAAGGFRWQTLDGGQLDAWDDLYRTNLRTAATASKAALPLLLRSRAGRIVNIGAAGSVKAGAGMGAYAASKAGVARLTESLAEELKDSDVTVNAVLPGIIDTPQNRADMPGADVSRWVTPAALAAVILFLLSDDAAAITGALLPVTGRL</sequence>
<comment type="similarity">
    <text evidence="1 2">Belongs to the short-chain dehydrogenases/reductases (SDR) family.</text>
</comment>
<dbReference type="GO" id="GO:0016616">
    <property type="term" value="F:oxidoreductase activity, acting on the CH-OH group of donors, NAD or NADP as acceptor"/>
    <property type="evidence" value="ECO:0007669"/>
    <property type="project" value="UniProtKB-ARBA"/>
</dbReference>
<dbReference type="InterPro" id="IPR002347">
    <property type="entry name" value="SDR_fam"/>
</dbReference>
<dbReference type="PATRIC" id="fig|1301098.3.peg.4885"/>
<organism evidence="4 5">
    <name type="scientific">Pseudomonas knackmussii (strain DSM 6978 / CCUG 54928 / LMG 23759 / B13)</name>
    <dbReference type="NCBI Taxonomy" id="1301098"/>
    <lineage>
        <taxon>Bacteria</taxon>
        <taxon>Pseudomonadati</taxon>
        <taxon>Pseudomonadota</taxon>
        <taxon>Gammaproteobacteria</taxon>
        <taxon>Pseudomonadales</taxon>
        <taxon>Pseudomonadaceae</taxon>
        <taxon>Pseudomonas</taxon>
    </lineage>
</organism>
<dbReference type="EMBL" id="HG322950">
    <property type="protein sequence ID" value="CDF86218.1"/>
    <property type="molecule type" value="Genomic_DNA"/>
</dbReference>
<dbReference type="PRINTS" id="PR00081">
    <property type="entry name" value="GDHRDH"/>
</dbReference>
<evidence type="ECO:0000313" key="4">
    <source>
        <dbReference type="EMBL" id="CDF86218.1"/>
    </source>
</evidence>
<dbReference type="PRINTS" id="PR00080">
    <property type="entry name" value="SDRFAMILY"/>
</dbReference>
<dbReference type="InterPro" id="IPR057326">
    <property type="entry name" value="KR_dom"/>
</dbReference>
<keyword evidence="5" id="KW-1185">Reference proteome</keyword>
<feature type="domain" description="Ketoreductase" evidence="3">
    <location>
        <begin position="8"/>
        <end position="188"/>
    </location>
</feature>
<dbReference type="Pfam" id="PF00106">
    <property type="entry name" value="adh_short"/>
    <property type="match status" value="1"/>
</dbReference>
<dbReference type="PROSITE" id="PS00061">
    <property type="entry name" value="ADH_SHORT"/>
    <property type="match status" value="1"/>
</dbReference>
<dbReference type="InterPro" id="IPR036291">
    <property type="entry name" value="NAD(P)-bd_dom_sf"/>
</dbReference>
<dbReference type="HOGENOM" id="CLU_010194_1_0_6"/>
<dbReference type="InterPro" id="IPR020904">
    <property type="entry name" value="Sc_DH/Rdtase_CS"/>
</dbReference>
<dbReference type="STRING" id="1301098.PKB_4898"/>
<protein>
    <recommendedName>
        <fullName evidence="3">Ketoreductase domain-containing protein</fullName>
    </recommendedName>
</protein>
<dbReference type="GO" id="GO:0030497">
    <property type="term" value="P:fatty acid elongation"/>
    <property type="evidence" value="ECO:0007669"/>
    <property type="project" value="TreeGrafter"/>
</dbReference>
<name>A0A024HP76_PSEKB</name>